<dbReference type="Proteomes" id="UP001642484">
    <property type="component" value="Unassembled WGS sequence"/>
</dbReference>
<reference evidence="1 2" key="1">
    <citation type="submission" date="2024-02" db="EMBL/GenBank/DDBJ databases">
        <authorList>
            <person name="Chen Y."/>
            <person name="Shah S."/>
            <person name="Dougan E. K."/>
            <person name="Thang M."/>
            <person name="Chan C."/>
        </authorList>
    </citation>
    <scope>NUCLEOTIDE SEQUENCE [LARGE SCALE GENOMIC DNA]</scope>
</reference>
<sequence>MNASHALECKDTREEKDSEAKVQQIWLDIAVTCSCTVEKDEGWRGSQCLQADWSGLYASVACAGRNKGQEGGKDQCRRLEGNVETACPARVAWVVILTPSPLWFKEMLNTSFCLRCLSRLSLRISPIRCFTPASHCW</sequence>
<name>A0ABP0NUA0_9DINO</name>
<organism evidence="1 2">
    <name type="scientific">Durusdinium trenchii</name>
    <dbReference type="NCBI Taxonomy" id="1381693"/>
    <lineage>
        <taxon>Eukaryota</taxon>
        <taxon>Sar</taxon>
        <taxon>Alveolata</taxon>
        <taxon>Dinophyceae</taxon>
        <taxon>Suessiales</taxon>
        <taxon>Symbiodiniaceae</taxon>
        <taxon>Durusdinium</taxon>
    </lineage>
</organism>
<proteinExistence type="predicted"/>
<comment type="caution">
    <text evidence="1">The sequence shown here is derived from an EMBL/GenBank/DDBJ whole genome shotgun (WGS) entry which is preliminary data.</text>
</comment>
<accession>A0ABP0NUA0</accession>
<dbReference type="EMBL" id="CAXAMN010022206">
    <property type="protein sequence ID" value="CAK9067375.1"/>
    <property type="molecule type" value="Genomic_DNA"/>
</dbReference>
<gene>
    <name evidence="1" type="ORF">CCMP2556_LOCUS33105</name>
</gene>
<protein>
    <submittedName>
        <fullName evidence="1">Uncharacterized protein</fullName>
    </submittedName>
</protein>
<keyword evidence="2" id="KW-1185">Reference proteome</keyword>
<evidence type="ECO:0000313" key="1">
    <source>
        <dbReference type="EMBL" id="CAK9067375.1"/>
    </source>
</evidence>
<evidence type="ECO:0000313" key="2">
    <source>
        <dbReference type="Proteomes" id="UP001642484"/>
    </source>
</evidence>